<sequence length="173" mass="18739">MDRTIKYLAVLSIFISMIGCTTKPYVPPQSGLTASIFFDQVNLPTIPFVPKAVSIKLYDGCFEGNPNTHSSFLGWISIKEEELSTNPLIVPAAERLLISYGAHSGSCDLNFGFIPEQGAEYSASFNSSFGGCTGKITRKNGEPVPGITFHKPTSFEAAVGAADAWRHCDNINR</sequence>
<dbReference type="PROSITE" id="PS51257">
    <property type="entry name" value="PROKAR_LIPOPROTEIN"/>
    <property type="match status" value="1"/>
</dbReference>
<keyword evidence="2" id="KW-1185">Reference proteome</keyword>
<proteinExistence type="predicted"/>
<dbReference type="Proteomes" id="UP000610558">
    <property type="component" value="Unassembled WGS sequence"/>
</dbReference>
<evidence type="ECO:0000313" key="2">
    <source>
        <dbReference type="Proteomes" id="UP000610558"/>
    </source>
</evidence>
<reference evidence="1" key="1">
    <citation type="submission" date="2020-09" db="EMBL/GenBank/DDBJ databases">
        <authorList>
            <person name="Yoon J.-W."/>
        </authorList>
    </citation>
    <scope>NUCLEOTIDE SEQUENCE</scope>
    <source>
        <strain evidence="1">KMU-158</strain>
    </source>
</reference>
<name>A0A927GX55_9GAMM</name>
<dbReference type="RefSeq" id="WP_190766689.1">
    <property type="nucleotide sequence ID" value="NZ_JACXLD010000014.1"/>
</dbReference>
<dbReference type="EMBL" id="JACXLD010000014">
    <property type="protein sequence ID" value="MBD2860165.1"/>
    <property type="molecule type" value="Genomic_DNA"/>
</dbReference>
<evidence type="ECO:0008006" key="3">
    <source>
        <dbReference type="Google" id="ProtNLM"/>
    </source>
</evidence>
<dbReference type="AlphaFoldDB" id="A0A927GX55"/>
<gene>
    <name evidence="1" type="ORF">IB286_14280</name>
</gene>
<evidence type="ECO:0000313" key="1">
    <source>
        <dbReference type="EMBL" id="MBD2860165.1"/>
    </source>
</evidence>
<comment type="caution">
    <text evidence="1">The sequence shown here is derived from an EMBL/GenBank/DDBJ whole genome shotgun (WGS) entry which is preliminary data.</text>
</comment>
<protein>
    <recommendedName>
        <fullName evidence="3">Lipoprotein</fullName>
    </recommendedName>
</protein>
<organism evidence="1 2">
    <name type="scientific">Spongiibacter pelagi</name>
    <dbReference type="NCBI Taxonomy" id="2760804"/>
    <lineage>
        <taxon>Bacteria</taxon>
        <taxon>Pseudomonadati</taxon>
        <taxon>Pseudomonadota</taxon>
        <taxon>Gammaproteobacteria</taxon>
        <taxon>Cellvibrionales</taxon>
        <taxon>Spongiibacteraceae</taxon>
        <taxon>Spongiibacter</taxon>
    </lineage>
</organism>
<accession>A0A927GX55</accession>